<accession>A0A7K0J725</accession>
<comment type="caution">
    <text evidence="1">The sequence shown here is derived from an EMBL/GenBank/DDBJ whole genome shotgun (WGS) entry which is preliminary data.</text>
</comment>
<dbReference type="Proteomes" id="UP000466104">
    <property type="component" value="Unassembled WGS sequence"/>
</dbReference>
<protein>
    <submittedName>
        <fullName evidence="1">Uncharacterized protein</fullName>
    </submittedName>
</protein>
<proteinExistence type="predicted"/>
<reference evidence="1 2" key="1">
    <citation type="submission" date="2019-08" db="EMBL/GenBank/DDBJ databases">
        <title>In-depth cultivation of the pig gut microbiome towards novel bacterial diversity and tailored functional studies.</title>
        <authorList>
            <person name="Wylensek D."/>
            <person name="Hitch T.C.A."/>
            <person name="Clavel T."/>
        </authorList>
    </citation>
    <scope>NUCLEOTIDE SEQUENCE [LARGE SCALE GENOMIC DNA]</scope>
    <source>
        <strain evidence="1 2">WCA-380-WT-3A</strain>
    </source>
</reference>
<dbReference type="EMBL" id="VUMG01000002">
    <property type="protein sequence ID" value="MSS45761.1"/>
    <property type="molecule type" value="Genomic_DNA"/>
</dbReference>
<sequence>MNHTWAGFAHPVLSRQQSMTTAGVGMRLTYLDTFNIFFEESTTSDSTTIEEMASSSVIVE</sequence>
<dbReference type="AlphaFoldDB" id="A0A7K0J725"/>
<evidence type="ECO:0000313" key="2">
    <source>
        <dbReference type="Proteomes" id="UP000466104"/>
    </source>
</evidence>
<gene>
    <name evidence="1" type="ORF">FYJ43_06840</name>
</gene>
<keyword evidence="2" id="KW-1185">Reference proteome</keyword>
<organism evidence="1 2">
    <name type="scientific">Cutibacterium porci</name>
    <dbReference type="NCBI Taxonomy" id="2605781"/>
    <lineage>
        <taxon>Bacteria</taxon>
        <taxon>Bacillati</taxon>
        <taxon>Actinomycetota</taxon>
        <taxon>Actinomycetes</taxon>
        <taxon>Propionibacteriales</taxon>
        <taxon>Propionibacteriaceae</taxon>
        <taxon>Cutibacterium</taxon>
    </lineage>
</organism>
<name>A0A7K0J725_9ACTN</name>
<evidence type="ECO:0000313" key="1">
    <source>
        <dbReference type="EMBL" id="MSS45761.1"/>
    </source>
</evidence>